<dbReference type="AlphaFoldDB" id="A0A3S0XTI8"/>
<accession>A0A3S0XTI8</accession>
<dbReference type="InterPro" id="IPR007809">
    <property type="entry name" value="FlgN-like"/>
</dbReference>
<gene>
    <name evidence="4" type="ORF">EJP67_19030</name>
</gene>
<name>A0A3S0XTI8_9BURK</name>
<proteinExistence type="inferred from homology"/>
<dbReference type="Gene3D" id="1.20.58.300">
    <property type="entry name" value="FlgN-like"/>
    <property type="match status" value="1"/>
</dbReference>
<keyword evidence="3" id="KW-1005">Bacterial flagellum biogenesis</keyword>
<dbReference type="Pfam" id="PF05130">
    <property type="entry name" value="FlgN"/>
    <property type="match status" value="1"/>
</dbReference>
<dbReference type="OrthoDB" id="8776675at2"/>
<evidence type="ECO:0000256" key="1">
    <source>
        <dbReference type="ARBA" id="ARBA00002397"/>
    </source>
</evidence>
<evidence type="ECO:0000256" key="3">
    <source>
        <dbReference type="ARBA" id="ARBA00022795"/>
    </source>
</evidence>
<sequence length="155" mass="16421">MRKQQSDLLAHLRAEAACIEEFVSVLDREAEAMSGGSFTDLAAIAAEKTVLLDRMAELDAQREALQAALGFGPGREGADAAAAAAGPQARQAWEELLELAGQARGHNLRNGSMVYAHLDFTQQALHFLQASAQLFYGPDGVRKTQAGSGNRLAAG</sequence>
<dbReference type="InterPro" id="IPR036679">
    <property type="entry name" value="FlgN-like_sf"/>
</dbReference>
<evidence type="ECO:0000313" key="5">
    <source>
        <dbReference type="Proteomes" id="UP000281118"/>
    </source>
</evidence>
<dbReference type="RefSeq" id="WP_126023279.1">
    <property type="nucleotide sequence ID" value="NZ_RXFT01000008.1"/>
</dbReference>
<evidence type="ECO:0000256" key="2">
    <source>
        <dbReference type="ARBA" id="ARBA00007703"/>
    </source>
</evidence>
<dbReference type="GO" id="GO:0044780">
    <property type="term" value="P:bacterial-type flagellum assembly"/>
    <property type="evidence" value="ECO:0007669"/>
    <property type="project" value="InterPro"/>
</dbReference>
<dbReference type="EMBL" id="RXFT01000008">
    <property type="protein sequence ID" value="RUR69153.1"/>
    <property type="molecule type" value="Genomic_DNA"/>
</dbReference>
<comment type="similarity">
    <text evidence="2">Belongs to the FlgN family.</text>
</comment>
<keyword evidence="4" id="KW-0282">Flagellum</keyword>
<dbReference type="Proteomes" id="UP000281118">
    <property type="component" value="Unassembled WGS sequence"/>
</dbReference>
<dbReference type="SUPFAM" id="SSF140566">
    <property type="entry name" value="FlgN-like"/>
    <property type="match status" value="1"/>
</dbReference>
<keyword evidence="4" id="KW-0969">Cilium</keyword>
<comment type="function">
    <text evidence="1">Required for the efficient initiation of filament assembly.</text>
</comment>
<reference evidence="4 5" key="1">
    <citation type="submission" date="2018-12" db="EMBL/GenBank/DDBJ databases">
        <title>The genome sequences of Variovorax guangxiensis DSM 27352.</title>
        <authorList>
            <person name="Gao J."/>
            <person name="Sun J."/>
        </authorList>
    </citation>
    <scope>NUCLEOTIDE SEQUENCE [LARGE SCALE GENOMIC DNA]</scope>
    <source>
        <strain evidence="4 5">DSM 27352</strain>
    </source>
</reference>
<organism evidence="4 5">
    <name type="scientific">Variovorax guangxiensis</name>
    <dbReference type="NCBI Taxonomy" id="1775474"/>
    <lineage>
        <taxon>Bacteria</taxon>
        <taxon>Pseudomonadati</taxon>
        <taxon>Pseudomonadota</taxon>
        <taxon>Betaproteobacteria</taxon>
        <taxon>Burkholderiales</taxon>
        <taxon>Comamonadaceae</taxon>
        <taxon>Variovorax</taxon>
    </lineage>
</organism>
<keyword evidence="4" id="KW-0966">Cell projection</keyword>
<comment type="caution">
    <text evidence="4">The sequence shown here is derived from an EMBL/GenBank/DDBJ whole genome shotgun (WGS) entry which is preliminary data.</text>
</comment>
<protein>
    <submittedName>
        <fullName evidence="4">Flagellar protein FlgN</fullName>
    </submittedName>
</protein>
<evidence type="ECO:0000313" key="4">
    <source>
        <dbReference type="EMBL" id="RUR69153.1"/>
    </source>
</evidence>